<feature type="transmembrane region" description="Helical" evidence="2">
    <location>
        <begin position="87"/>
        <end position="106"/>
    </location>
</feature>
<keyword evidence="2" id="KW-0472">Membrane</keyword>
<sequence>MARVNILSQIVPGLRDARTPFSVGLIWAITGWLAASLLPSAVWDKTIFADASTQIAKLPTEVTISVAVFFVYVAGILLNAALGAIRALVMFAAGLAGVVLVLVVMLAVARFFLVYVFCALMIVALWALLRWKRLATGTYWSSLEDCLGTVFRVIAGKADQAYAHMRHAYEADSPIFDELVDQELELYFDRNPEFLPDAVAKLSRKALYQTSNAVGVTLADVHAVADPHQRQRFQALRNLDDLHLSRRKSADHADDDLRQVLREHLSNSADARRAFARSALDYSELRGILRRRLERAELVLRSEKPDVFMDYDRVRAEGELRAAVGLPVAALLAIAAYKWHLVFHADKSMTPFYWLCGGAILIGVVLHGTGESLIKKSNRMLYISVRTELITIKQDEGFNEGVFVFSERPAGLARTSIARFVVRQATREATERIASRILPKYGHAYRTTEPTHADRESRASALPTTESEPQYDRT</sequence>
<feature type="transmembrane region" description="Helical" evidence="2">
    <location>
        <begin position="21"/>
        <end position="42"/>
    </location>
</feature>
<proteinExistence type="predicted"/>
<dbReference type="EMBL" id="OBDY01000002">
    <property type="protein sequence ID" value="SNY25398.1"/>
    <property type="molecule type" value="Genomic_DNA"/>
</dbReference>
<dbReference type="AlphaFoldDB" id="A0A285GPN5"/>
<keyword evidence="2" id="KW-0812">Transmembrane</keyword>
<accession>A0A285GPN5</accession>
<evidence type="ECO:0000256" key="1">
    <source>
        <dbReference type="SAM" id="MobiDB-lite"/>
    </source>
</evidence>
<feature type="transmembrane region" description="Helical" evidence="2">
    <location>
        <begin position="352"/>
        <end position="370"/>
    </location>
</feature>
<protein>
    <submittedName>
        <fullName evidence="3">Uncharacterized protein</fullName>
    </submittedName>
</protein>
<feature type="transmembrane region" description="Helical" evidence="2">
    <location>
        <begin position="112"/>
        <end position="129"/>
    </location>
</feature>
<keyword evidence="4" id="KW-1185">Reference proteome</keyword>
<gene>
    <name evidence="3" type="ORF">SAMN05421748_102331</name>
</gene>
<feature type="transmembrane region" description="Helical" evidence="2">
    <location>
        <begin position="322"/>
        <end position="340"/>
    </location>
</feature>
<dbReference type="Proteomes" id="UP000219612">
    <property type="component" value="Unassembled WGS sequence"/>
</dbReference>
<evidence type="ECO:0000313" key="4">
    <source>
        <dbReference type="Proteomes" id="UP000219612"/>
    </source>
</evidence>
<reference evidence="3 4" key="1">
    <citation type="submission" date="2017-09" db="EMBL/GenBank/DDBJ databases">
        <authorList>
            <person name="Ehlers B."/>
            <person name="Leendertz F.H."/>
        </authorList>
    </citation>
    <scope>NUCLEOTIDE SEQUENCE [LARGE SCALE GENOMIC DNA]</scope>
    <source>
        <strain evidence="3 4">CGMCC 4.6857</strain>
    </source>
</reference>
<keyword evidence="2" id="KW-1133">Transmembrane helix</keyword>
<evidence type="ECO:0000256" key="2">
    <source>
        <dbReference type="SAM" id="Phobius"/>
    </source>
</evidence>
<organism evidence="3 4">
    <name type="scientific">Paractinoplanes atraurantiacus</name>
    <dbReference type="NCBI Taxonomy" id="1036182"/>
    <lineage>
        <taxon>Bacteria</taxon>
        <taxon>Bacillati</taxon>
        <taxon>Actinomycetota</taxon>
        <taxon>Actinomycetes</taxon>
        <taxon>Micromonosporales</taxon>
        <taxon>Micromonosporaceae</taxon>
        <taxon>Paractinoplanes</taxon>
    </lineage>
</organism>
<feature type="region of interest" description="Disordered" evidence="1">
    <location>
        <begin position="445"/>
        <end position="474"/>
    </location>
</feature>
<feature type="compositionally biased region" description="Basic and acidic residues" evidence="1">
    <location>
        <begin position="449"/>
        <end position="458"/>
    </location>
</feature>
<name>A0A285GPN5_9ACTN</name>
<feature type="transmembrane region" description="Helical" evidence="2">
    <location>
        <begin position="62"/>
        <end position="80"/>
    </location>
</feature>
<evidence type="ECO:0000313" key="3">
    <source>
        <dbReference type="EMBL" id="SNY25398.1"/>
    </source>
</evidence>